<evidence type="ECO:0000313" key="3">
    <source>
        <dbReference type="Proteomes" id="UP000178129"/>
    </source>
</evidence>
<comment type="similarity">
    <text evidence="1">Belongs to the asaB hydroxylase/desaturase family.</text>
</comment>
<keyword evidence="3" id="KW-1185">Reference proteome</keyword>
<comment type="caution">
    <text evidence="2">The sequence shown here is derived from an EMBL/GenBank/DDBJ whole genome shotgun (WGS) entry which is preliminary data.</text>
</comment>
<sequence>MTTTKPLAIGLESLKPDRINDSDALIQVAAADSRHILAATVYYCTRHRLYTTVKPYLIDYEDLSDFPRTNIIPEPHTVSISDIRGLEAAFNFENNGFAVVQMESAMQYQDFDDLEKIRNVYCAEIASCLLQYFEAQEVHIFDFAVRRRHPSYPFEVVGELPTLQPATQVHVDSSYENLISLIRNLSGDKADDVLREYDCSYSNVWKPLQGPVKDWSLAICDAATVKSRDEFMATDVIGEKNLSEDLRVFHDDDHKWYYLSEQMPDELLMFRQADTDASKMVSHTLLFLTGTLTNQRISGKVSKSEP</sequence>
<gene>
    <name evidence="2" type="ORF">RCO7_05576</name>
</gene>
<organism evidence="2 3">
    <name type="scientific">Rhynchosporium graminicola</name>
    <dbReference type="NCBI Taxonomy" id="2792576"/>
    <lineage>
        <taxon>Eukaryota</taxon>
        <taxon>Fungi</taxon>
        <taxon>Dikarya</taxon>
        <taxon>Ascomycota</taxon>
        <taxon>Pezizomycotina</taxon>
        <taxon>Leotiomycetes</taxon>
        <taxon>Helotiales</taxon>
        <taxon>Ploettnerulaceae</taxon>
        <taxon>Rhynchosporium</taxon>
    </lineage>
</organism>
<dbReference type="InterPro" id="IPR044053">
    <property type="entry name" value="AsaB-like"/>
</dbReference>
<dbReference type="STRING" id="914237.A0A1E1LMV5"/>
<dbReference type="AlphaFoldDB" id="A0A1E1LMV5"/>
<dbReference type="PANTHER" id="PTHR34598">
    <property type="entry name" value="BLL6449 PROTEIN"/>
    <property type="match status" value="1"/>
</dbReference>
<name>A0A1E1LMV5_9HELO</name>
<proteinExistence type="inferred from homology"/>
<dbReference type="InParanoid" id="A0A1E1LMV5"/>
<dbReference type="GO" id="GO:0016491">
    <property type="term" value="F:oxidoreductase activity"/>
    <property type="evidence" value="ECO:0007669"/>
    <property type="project" value="InterPro"/>
</dbReference>
<dbReference type="PANTHER" id="PTHR34598:SF3">
    <property type="entry name" value="OXIDOREDUCTASE AN1597"/>
    <property type="match status" value="1"/>
</dbReference>
<evidence type="ECO:0000256" key="1">
    <source>
        <dbReference type="ARBA" id="ARBA00023604"/>
    </source>
</evidence>
<dbReference type="Proteomes" id="UP000178129">
    <property type="component" value="Unassembled WGS sequence"/>
</dbReference>
<dbReference type="NCBIfam" id="NF041278">
    <property type="entry name" value="CmcJ_NvfI_EfuI"/>
    <property type="match status" value="1"/>
</dbReference>
<evidence type="ECO:0000313" key="2">
    <source>
        <dbReference type="EMBL" id="CZT11149.1"/>
    </source>
</evidence>
<dbReference type="EMBL" id="FJUW01000061">
    <property type="protein sequence ID" value="CZT11149.1"/>
    <property type="molecule type" value="Genomic_DNA"/>
</dbReference>
<reference evidence="3" key="1">
    <citation type="submission" date="2016-03" db="EMBL/GenBank/DDBJ databases">
        <authorList>
            <person name="Ploux O."/>
        </authorList>
    </citation>
    <scope>NUCLEOTIDE SEQUENCE [LARGE SCALE GENOMIC DNA]</scope>
    <source>
        <strain evidence="3">UK7</strain>
    </source>
</reference>
<protein>
    <submittedName>
        <fullName evidence="2">Uncharacterized protein</fullName>
    </submittedName>
</protein>
<accession>A0A1E1LMV5</accession>